<dbReference type="Pfam" id="PF01614">
    <property type="entry name" value="IclR_C"/>
    <property type="match status" value="1"/>
</dbReference>
<dbReference type="InterPro" id="IPR029016">
    <property type="entry name" value="GAF-like_dom_sf"/>
</dbReference>
<protein>
    <submittedName>
        <fullName evidence="6">IclR family transcriptional regulator</fullName>
    </submittedName>
</protein>
<comment type="caution">
    <text evidence="6">The sequence shown here is derived from an EMBL/GenBank/DDBJ whole genome shotgun (WGS) entry which is preliminary data.</text>
</comment>
<dbReference type="InterPro" id="IPR036390">
    <property type="entry name" value="WH_DNA-bd_sf"/>
</dbReference>
<dbReference type="SUPFAM" id="SSF46785">
    <property type="entry name" value="Winged helix' DNA-binding domain"/>
    <property type="match status" value="1"/>
</dbReference>
<reference evidence="6 7" key="1">
    <citation type="submission" date="2020-01" db="EMBL/GenBank/DDBJ databases">
        <title>Investigation of new actinobacteria for the biodesulphurisation of diesel fuel.</title>
        <authorList>
            <person name="Athi Narayanan S.M."/>
        </authorList>
    </citation>
    <scope>NUCLEOTIDE SEQUENCE [LARGE SCALE GENOMIC DNA]</scope>
    <source>
        <strain evidence="6 7">213E</strain>
    </source>
</reference>
<dbReference type="SUPFAM" id="SSF55781">
    <property type="entry name" value="GAF domain-like"/>
    <property type="match status" value="1"/>
</dbReference>
<evidence type="ECO:0000313" key="7">
    <source>
        <dbReference type="Proteomes" id="UP000466307"/>
    </source>
</evidence>
<dbReference type="InterPro" id="IPR005471">
    <property type="entry name" value="Tscrpt_reg_IclR_N"/>
</dbReference>
<dbReference type="Pfam" id="PF09339">
    <property type="entry name" value="HTH_IclR"/>
    <property type="match status" value="1"/>
</dbReference>
<accession>A0A7K3LS98</accession>
<proteinExistence type="predicted"/>
<keyword evidence="2" id="KW-0238">DNA-binding</keyword>
<dbReference type="InterPro" id="IPR014757">
    <property type="entry name" value="Tscrpt_reg_IclR_C"/>
</dbReference>
<evidence type="ECO:0000256" key="2">
    <source>
        <dbReference type="ARBA" id="ARBA00023125"/>
    </source>
</evidence>
<dbReference type="PROSITE" id="PS51077">
    <property type="entry name" value="HTH_ICLR"/>
    <property type="match status" value="1"/>
</dbReference>
<dbReference type="Gene3D" id="1.10.10.10">
    <property type="entry name" value="Winged helix-like DNA-binding domain superfamily/Winged helix DNA-binding domain"/>
    <property type="match status" value="1"/>
</dbReference>
<dbReference type="SMART" id="SM00346">
    <property type="entry name" value="HTH_ICLR"/>
    <property type="match status" value="1"/>
</dbReference>
<dbReference type="PROSITE" id="PS51078">
    <property type="entry name" value="ICLR_ED"/>
    <property type="match status" value="1"/>
</dbReference>
<dbReference type="PANTHER" id="PTHR30136">
    <property type="entry name" value="HELIX-TURN-HELIX TRANSCRIPTIONAL REGULATOR, ICLR FAMILY"/>
    <property type="match status" value="1"/>
</dbReference>
<evidence type="ECO:0000259" key="4">
    <source>
        <dbReference type="PROSITE" id="PS51077"/>
    </source>
</evidence>
<dbReference type="Gene3D" id="3.30.450.40">
    <property type="match status" value="1"/>
</dbReference>
<keyword evidence="3" id="KW-0804">Transcription</keyword>
<name>A0A7K3LS98_9ACTN</name>
<dbReference type="EMBL" id="JAADZU010000058">
    <property type="protein sequence ID" value="NDK91153.1"/>
    <property type="molecule type" value="Genomic_DNA"/>
</dbReference>
<evidence type="ECO:0000259" key="5">
    <source>
        <dbReference type="PROSITE" id="PS51078"/>
    </source>
</evidence>
<dbReference type="AlphaFoldDB" id="A0A7K3LS98"/>
<evidence type="ECO:0000313" key="6">
    <source>
        <dbReference type="EMBL" id="NDK91153.1"/>
    </source>
</evidence>
<dbReference type="GO" id="GO:0045892">
    <property type="term" value="P:negative regulation of DNA-templated transcription"/>
    <property type="evidence" value="ECO:0007669"/>
    <property type="project" value="TreeGrafter"/>
</dbReference>
<evidence type="ECO:0000256" key="1">
    <source>
        <dbReference type="ARBA" id="ARBA00023015"/>
    </source>
</evidence>
<sequence length="277" mass="29980">MVNINTASNIAETETVEIGSGATTHPISVLGKAHQLLAAFGAGPSTMGLTELSRRSGVPKASAHRLAMELSSLGLLERTPDGYQLGWRMFELGQLVPGPASLRSMARPALMDLRSATKGVTHLAVPQGSECVYLERFAGRREMRLLASVEYRVPMHTTASGQLFLAYGDFTPSELDAATMPHLGITRRERDLRFASIRERRYSDENQRCVPGYKTIAVPVFGPATGGVVAAISISMAAERRDDQKVLHALWSASADISRGLGGPATRPRRSPERWAV</sequence>
<feature type="domain" description="HTH iclR-type" evidence="4">
    <location>
        <begin position="27"/>
        <end position="87"/>
    </location>
</feature>
<dbReference type="PANTHER" id="PTHR30136:SF35">
    <property type="entry name" value="HTH-TYPE TRANSCRIPTIONAL REGULATOR RV1719"/>
    <property type="match status" value="1"/>
</dbReference>
<feature type="domain" description="IclR-ED" evidence="5">
    <location>
        <begin position="88"/>
        <end position="263"/>
    </location>
</feature>
<dbReference type="RefSeq" id="WP_053776713.1">
    <property type="nucleotide sequence ID" value="NZ_JAADZU010000058.1"/>
</dbReference>
<keyword evidence="1" id="KW-0805">Transcription regulation</keyword>
<dbReference type="GO" id="GO:0003677">
    <property type="term" value="F:DNA binding"/>
    <property type="evidence" value="ECO:0007669"/>
    <property type="project" value="UniProtKB-KW"/>
</dbReference>
<gene>
    <name evidence="6" type="ORF">GYA93_16405</name>
</gene>
<keyword evidence="7" id="KW-1185">Reference proteome</keyword>
<evidence type="ECO:0000256" key="3">
    <source>
        <dbReference type="ARBA" id="ARBA00023163"/>
    </source>
</evidence>
<dbReference type="InterPro" id="IPR050707">
    <property type="entry name" value="HTH_MetabolicPath_Reg"/>
</dbReference>
<dbReference type="Proteomes" id="UP000466307">
    <property type="component" value="Unassembled WGS sequence"/>
</dbReference>
<dbReference type="InterPro" id="IPR036388">
    <property type="entry name" value="WH-like_DNA-bd_sf"/>
</dbReference>
<organism evidence="6 7">
    <name type="scientific">Gordonia desulfuricans</name>
    <dbReference type="NCBI Taxonomy" id="89051"/>
    <lineage>
        <taxon>Bacteria</taxon>
        <taxon>Bacillati</taxon>
        <taxon>Actinomycetota</taxon>
        <taxon>Actinomycetes</taxon>
        <taxon>Mycobacteriales</taxon>
        <taxon>Gordoniaceae</taxon>
        <taxon>Gordonia</taxon>
    </lineage>
</organism>
<dbReference type="GO" id="GO:0003700">
    <property type="term" value="F:DNA-binding transcription factor activity"/>
    <property type="evidence" value="ECO:0007669"/>
    <property type="project" value="TreeGrafter"/>
</dbReference>